<dbReference type="PANTHER" id="PTHR43124:SF3">
    <property type="entry name" value="CHLORAMPHENICOL EFFLUX PUMP RV0191"/>
    <property type="match status" value="1"/>
</dbReference>
<feature type="transmembrane region" description="Helical" evidence="7">
    <location>
        <begin position="98"/>
        <end position="123"/>
    </location>
</feature>
<dbReference type="STRING" id="1236971.JCM9152_2493"/>
<feature type="transmembrane region" description="Helical" evidence="7">
    <location>
        <begin position="287"/>
        <end position="308"/>
    </location>
</feature>
<keyword evidence="5 7" id="KW-1133">Transmembrane helix</keyword>
<keyword evidence="2" id="KW-0813">Transport</keyword>
<keyword evidence="4 7" id="KW-0812">Transmembrane</keyword>
<evidence type="ECO:0000313" key="11">
    <source>
        <dbReference type="Proteomes" id="UP000018895"/>
    </source>
</evidence>
<evidence type="ECO:0000256" key="4">
    <source>
        <dbReference type="ARBA" id="ARBA00022692"/>
    </source>
</evidence>
<accession>W4QG35</accession>
<dbReference type="InterPro" id="IPR050189">
    <property type="entry name" value="MFS_Efflux_Transporters"/>
</dbReference>
<feature type="transmembrane region" description="Helical" evidence="7">
    <location>
        <begin position="45"/>
        <end position="65"/>
    </location>
</feature>
<evidence type="ECO:0000256" key="6">
    <source>
        <dbReference type="ARBA" id="ARBA00023136"/>
    </source>
</evidence>
<feature type="transmembrane region" description="Helical" evidence="7">
    <location>
        <begin position="354"/>
        <end position="374"/>
    </location>
</feature>
<dbReference type="GO" id="GO:0022857">
    <property type="term" value="F:transmembrane transporter activity"/>
    <property type="evidence" value="ECO:0007669"/>
    <property type="project" value="InterPro"/>
</dbReference>
<dbReference type="Gene3D" id="1.20.1250.20">
    <property type="entry name" value="MFS general substrate transporter like domains"/>
    <property type="match status" value="1"/>
</dbReference>
<proteinExistence type="predicted"/>
<evidence type="ECO:0000256" key="2">
    <source>
        <dbReference type="ARBA" id="ARBA00022448"/>
    </source>
</evidence>
<evidence type="ECO:0000259" key="9">
    <source>
        <dbReference type="PROSITE" id="PS50850"/>
    </source>
</evidence>
<dbReference type="CDD" id="cd17473">
    <property type="entry name" value="MFS_arabinose_efflux_permease_like"/>
    <property type="match status" value="1"/>
</dbReference>
<dbReference type="Pfam" id="PF07690">
    <property type="entry name" value="MFS_1"/>
    <property type="match status" value="1"/>
</dbReference>
<dbReference type="SUPFAM" id="SSF103473">
    <property type="entry name" value="MFS general substrate transporter"/>
    <property type="match status" value="1"/>
</dbReference>
<evidence type="ECO:0000256" key="3">
    <source>
        <dbReference type="ARBA" id="ARBA00022475"/>
    </source>
</evidence>
<dbReference type="EMBL" id="BAUU01000016">
    <property type="protein sequence ID" value="GAE31055.1"/>
    <property type="molecule type" value="Genomic_DNA"/>
</dbReference>
<dbReference type="PANTHER" id="PTHR43124">
    <property type="entry name" value="PURINE EFFLUX PUMP PBUE"/>
    <property type="match status" value="1"/>
</dbReference>
<keyword evidence="8" id="KW-0732">Signal</keyword>
<evidence type="ECO:0000256" key="5">
    <source>
        <dbReference type="ARBA" id="ARBA00022989"/>
    </source>
</evidence>
<feature type="transmembrane region" description="Helical" evidence="7">
    <location>
        <begin position="162"/>
        <end position="179"/>
    </location>
</feature>
<dbReference type="PROSITE" id="PS50850">
    <property type="entry name" value="MFS"/>
    <property type="match status" value="1"/>
</dbReference>
<dbReference type="OrthoDB" id="5506409at2"/>
<feature type="transmembrane region" description="Helical" evidence="7">
    <location>
        <begin position="135"/>
        <end position="156"/>
    </location>
</feature>
<evidence type="ECO:0000256" key="1">
    <source>
        <dbReference type="ARBA" id="ARBA00004651"/>
    </source>
</evidence>
<name>W4QG35_9BACI</name>
<feature type="transmembrane region" description="Helical" evidence="7">
    <location>
        <begin position="72"/>
        <end position="92"/>
    </location>
</feature>
<dbReference type="AlphaFoldDB" id="W4QG35"/>
<keyword evidence="11" id="KW-1185">Reference proteome</keyword>
<evidence type="ECO:0000256" key="8">
    <source>
        <dbReference type="SAM" id="SignalP"/>
    </source>
</evidence>
<evidence type="ECO:0000313" key="10">
    <source>
        <dbReference type="EMBL" id="GAE31055.1"/>
    </source>
</evidence>
<evidence type="ECO:0000256" key="7">
    <source>
        <dbReference type="SAM" id="Phobius"/>
    </source>
</evidence>
<dbReference type="RefSeq" id="WP_052015877.1">
    <property type="nucleotide sequence ID" value="NZ_BAUU01000016.1"/>
</dbReference>
<feature type="transmembrane region" description="Helical" evidence="7">
    <location>
        <begin position="200"/>
        <end position="217"/>
    </location>
</feature>
<keyword evidence="3" id="KW-1003">Cell membrane</keyword>
<comment type="subcellular location">
    <subcellularLocation>
        <location evidence="1">Cell membrane</location>
        <topology evidence="1">Multi-pass membrane protein</topology>
    </subcellularLocation>
</comment>
<dbReference type="InterPro" id="IPR020846">
    <property type="entry name" value="MFS_dom"/>
</dbReference>
<gene>
    <name evidence="10" type="ORF">JCM9152_2493</name>
</gene>
<feature type="transmembrane region" description="Helical" evidence="7">
    <location>
        <begin position="320"/>
        <end position="342"/>
    </location>
</feature>
<reference evidence="10" key="1">
    <citation type="journal article" date="2014" name="Genome Announc.">
        <title>Draft Genome Sequences of Three Alkaliphilic Bacillus Strains, Bacillus wakoensis JCM 9140T, Bacillus akibai JCM 9157T, and Bacillus hemicellulosilyticus JCM 9152T.</title>
        <authorList>
            <person name="Yuki M."/>
            <person name="Oshima K."/>
            <person name="Suda W."/>
            <person name="Oshida Y."/>
            <person name="Kitamura K."/>
            <person name="Iida T."/>
            <person name="Hattori M."/>
            <person name="Ohkuma M."/>
        </authorList>
    </citation>
    <scope>NUCLEOTIDE SEQUENCE [LARGE SCALE GENOMIC DNA]</scope>
    <source>
        <strain evidence="10">JCM 9152</strain>
    </source>
</reference>
<dbReference type="Proteomes" id="UP000018895">
    <property type="component" value="Unassembled WGS sequence"/>
</dbReference>
<dbReference type="InterPro" id="IPR036259">
    <property type="entry name" value="MFS_trans_sf"/>
</dbReference>
<dbReference type="GO" id="GO:0005886">
    <property type="term" value="C:plasma membrane"/>
    <property type="evidence" value="ECO:0007669"/>
    <property type="project" value="UniProtKB-SubCell"/>
</dbReference>
<feature type="transmembrane region" description="Helical" evidence="7">
    <location>
        <begin position="237"/>
        <end position="255"/>
    </location>
</feature>
<keyword evidence="6 7" id="KW-0472">Membrane</keyword>
<feature type="domain" description="Major facilitator superfamily (MFS) profile" evidence="9">
    <location>
        <begin position="1"/>
        <end position="381"/>
    </location>
</feature>
<feature type="chain" id="PRO_5004848664" description="Major facilitator superfamily (MFS) profile domain-containing protein" evidence="8">
    <location>
        <begin position="23"/>
        <end position="393"/>
    </location>
</feature>
<dbReference type="InterPro" id="IPR011701">
    <property type="entry name" value="MFS"/>
</dbReference>
<feature type="transmembrane region" description="Helical" evidence="7">
    <location>
        <begin position="264"/>
        <end position="281"/>
    </location>
</feature>
<sequence>MNKKLIKTAILSVSLLTVMAGAAISPALGDIALAFPNSNETTIKLILTLPSVMIIPFIFVSSYLTRQFSKKSILLVGMVFYLIGGLGGGLVPTIELLLLFRAILGIGVGLMMPLSTSLVADFFDGQERTTTMGQVSAVNNLGGVVLFLLSGVLAAISWRIAFSVYALVVVSMIIVWLFLPKQQPIDQGGQVKLEPLPKRVYFTGVAMFFILLVFFALPSNMALFMQQEGIGNSQNAGMVISAGTAAGFVAGLILARTKRFFQHFFYTGMLLLMAVGFLIIAFAPNAIIIGCGVGLMGFGFGSLMPIVFDHVTHLVPRVQVVQAMAVVTSMLFLGQFLSPIILDSIGVLVGDGSIRFTYFLLAGSLFLVSIGFFLHASIRRRAIIGSSQHVKDR</sequence>
<protein>
    <recommendedName>
        <fullName evidence="9">Major facilitator superfamily (MFS) profile domain-containing protein</fullName>
    </recommendedName>
</protein>
<feature type="signal peptide" evidence="8">
    <location>
        <begin position="1"/>
        <end position="22"/>
    </location>
</feature>
<comment type="caution">
    <text evidence="10">The sequence shown here is derived from an EMBL/GenBank/DDBJ whole genome shotgun (WGS) entry which is preliminary data.</text>
</comment>
<organism evidence="10 11">
    <name type="scientific">Halalkalibacter hemicellulosilyticusJCM 9152</name>
    <dbReference type="NCBI Taxonomy" id="1236971"/>
    <lineage>
        <taxon>Bacteria</taxon>
        <taxon>Bacillati</taxon>
        <taxon>Bacillota</taxon>
        <taxon>Bacilli</taxon>
        <taxon>Bacillales</taxon>
        <taxon>Bacillaceae</taxon>
        <taxon>Halalkalibacter</taxon>
    </lineage>
</organism>